<dbReference type="EMBL" id="RJVG01000006">
    <property type="protein sequence ID" value="ROR27386.1"/>
    <property type="molecule type" value="Genomic_DNA"/>
</dbReference>
<dbReference type="GO" id="GO:0006355">
    <property type="term" value="P:regulation of DNA-templated transcription"/>
    <property type="evidence" value="ECO:0007669"/>
    <property type="project" value="InterPro"/>
</dbReference>
<evidence type="ECO:0000313" key="4">
    <source>
        <dbReference type="EMBL" id="ROR27386.1"/>
    </source>
</evidence>
<keyword evidence="1 2" id="KW-0238">DNA-binding</keyword>
<protein>
    <submittedName>
        <fullName evidence="4">Transcriptional regulator</fullName>
    </submittedName>
</protein>
<evidence type="ECO:0000256" key="1">
    <source>
        <dbReference type="ARBA" id="ARBA00023125"/>
    </source>
</evidence>
<dbReference type="InterPro" id="IPR016032">
    <property type="entry name" value="Sig_transdc_resp-reg_C-effctor"/>
</dbReference>
<dbReference type="SUPFAM" id="SSF46894">
    <property type="entry name" value="C-terminal effector domain of the bipartite response regulators"/>
    <property type="match status" value="1"/>
</dbReference>
<dbReference type="InterPro" id="IPR001867">
    <property type="entry name" value="OmpR/PhoB-type_DNA-bd"/>
</dbReference>
<name>A0A3N1XL36_9FIRM</name>
<dbReference type="Gene3D" id="1.10.10.10">
    <property type="entry name" value="Winged helix-like DNA-binding domain superfamily/Winged helix DNA-binding domain"/>
    <property type="match status" value="1"/>
</dbReference>
<evidence type="ECO:0000313" key="5">
    <source>
        <dbReference type="Proteomes" id="UP000273083"/>
    </source>
</evidence>
<dbReference type="InterPro" id="IPR036388">
    <property type="entry name" value="WH-like_DNA-bd_sf"/>
</dbReference>
<organism evidence="4 5">
    <name type="scientific">Mobilisporobacter senegalensis</name>
    <dbReference type="NCBI Taxonomy" id="1329262"/>
    <lineage>
        <taxon>Bacteria</taxon>
        <taxon>Bacillati</taxon>
        <taxon>Bacillota</taxon>
        <taxon>Clostridia</taxon>
        <taxon>Lachnospirales</taxon>
        <taxon>Lachnospiraceae</taxon>
        <taxon>Mobilisporobacter</taxon>
    </lineage>
</organism>
<reference evidence="4 5" key="1">
    <citation type="submission" date="2018-11" db="EMBL/GenBank/DDBJ databases">
        <title>Genomic Encyclopedia of Type Strains, Phase IV (KMG-IV): sequencing the most valuable type-strain genomes for metagenomic binning, comparative biology and taxonomic classification.</title>
        <authorList>
            <person name="Goeker M."/>
        </authorList>
    </citation>
    <scope>NUCLEOTIDE SEQUENCE [LARGE SCALE GENOMIC DNA]</scope>
    <source>
        <strain evidence="4 5">DSM 26537</strain>
    </source>
</reference>
<dbReference type="GO" id="GO:0003677">
    <property type="term" value="F:DNA binding"/>
    <property type="evidence" value="ECO:0007669"/>
    <property type="project" value="UniProtKB-UniRule"/>
</dbReference>
<evidence type="ECO:0000259" key="3">
    <source>
        <dbReference type="PROSITE" id="PS51755"/>
    </source>
</evidence>
<evidence type="ECO:0000256" key="2">
    <source>
        <dbReference type="PROSITE-ProRule" id="PRU01091"/>
    </source>
</evidence>
<gene>
    <name evidence="4" type="ORF">EDD66_10683</name>
</gene>
<dbReference type="AlphaFoldDB" id="A0A3N1XL36"/>
<feature type="domain" description="OmpR/PhoB-type" evidence="3">
    <location>
        <begin position="11"/>
        <end position="85"/>
    </location>
</feature>
<comment type="caution">
    <text evidence="4">The sequence shown here is derived from an EMBL/GenBank/DDBJ whole genome shotgun (WGS) entry which is preliminary data.</text>
</comment>
<sequence>MIDSKGAMLIAELTRVAITKVRSIIKTLVTKEEKRISLSKKEGALLEFLLLHKETILTREQILNRAWGLNTLYRELQKLGDFVAY</sequence>
<dbReference type="Pfam" id="PF00486">
    <property type="entry name" value="Trans_reg_C"/>
    <property type="match status" value="1"/>
</dbReference>
<accession>A0A3N1XL36</accession>
<dbReference type="PROSITE" id="PS51755">
    <property type="entry name" value="OMPR_PHOB"/>
    <property type="match status" value="1"/>
</dbReference>
<dbReference type="GO" id="GO:0000160">
    <property type="term" value="P:phosphorelay signal transduction system"/>
    <property type="evidence" value="ECO:0007669"/>
    <property type="project" value="InterPro"/>
</dbReference>
<dbReference type="Proteomes" id="UP000273083">
    <property type="component" value="Unassembled WGS sequence"/>
</dbReference>
<feature type="DNA-binding region" description="OmpR/PhoB-type" evidence="2">
    <location>
        <begin position="11"/>
        <end position="85"/>
    </location>
</feature>
<proteinExistence type="predicted"/>
<keyword evidence="5" id="KW-1185">Reference proteome</keyword>